<dbReference type="eggNOG" id="arCOG10576">
    <property type="taxonomic scope" value="Archaea"/>
</dbReference>
<proteinExistence type="predicted"/>
<sequence>MNIMDDDLPESVKKCLDILEENVEILANLELELEDEKENALVPDMELHQLYDMTEDVAESAKLKRAESNFAQRQAEDSL</sequence>
<name>A9A4M6_NITMS</name>
<accession>A9A4M6</accession>
<dbReference type="AlphaFoldDB" id="A9A4M6"/>
<evidence type="ECO:0000313" key="2">
    <source>
        <dbReference type="Proteomes" id="UP000000792"/>
    </source>
</evidence>
<dbReference type="HOGENOM" id="CLU_2645686_0_0_2"/>
<dbReference type="InParanoid" id="A9A4M6"/>
<dbReference type="Proteomes" id="UP000000792">
    <property type="component" value="Chromosome"/>
</dbReference>
<dbReference type="STRING" id="436308.Nmar_1108"/>
<protein>
    <submittedName>
        <fullName evidence="1">Uncharacterized protein</fullName>
    </submittedName>
</protein>
<dbReference type="KEGG" id="nmr:Nmar_1108"/>
<organism evidence="1 2">
    <name type="scientific">Nitrosopumilus maritimus (strain SCM1)</name>
    <dbReference type="NCBI Taxonomy" id="436308"/>
    <lineage>
        <taxon>Archaea</taxon>
        <taxon>Nitrososphaerota</taxon>
        <taxon>Nitrososphaeria</taxon>
        <taxon>Nitrosopumilales</taxon>
        <taxon>Nitrosopumilaceae</taxon>
        <taxon>Nitrosopumilus</taxon>
    </lineage>
</organism>
<gene>
    <name evidence="1" type="ordered locus">Nmar_1108</name>
</gene>
<dbReference type="EnsemblBacteria" id="ABX13004">
    <property type="protein sequence ID" value="ABX13004"/>
    <property type="gene ID" value="Nmar_1108"/>
</dbReference>
<reference evidence="1 2" key="1">
    <citation type="journal article" date="2010" name="Proc. Natl. Acad. Sci. U.S.A.">
        <title>Nitrosopumilus maritimus genome reveals unique mechanisms for nitrification and autotrophy in globally distributed marine crenarchaea.</title>
        <authorList>
            <person name="Walker C.B."/>
            <person name="de la Torre J.R."/>
            <person name="Klotz M.G."/>
            <person name="Urakawa H."/>
            <person name="Pinel N."/>
            <person name="Arp D.J."/>
            <person name="Brochier-Armanet C."/>
            <person name="Chain P.S."/>
            <person name="Chan P.P."/>
            <person name="Gollabgir A."/>
            <person name="Hemp J."/>
            <person name="Hugler M."/>
            <person name="Karr E.A."/>
            <person name="Konneke M."/>
            <person name="Shin M."/>
            <person name="Lawton T.J."/>
            <person name="Lowe T."/>
            <person name="Martens-Habbena W."/>
            <person name="Sayavedra-Soto L.A."/>
            <person name="Lang D."/>
            <person name="Sievert S.M."/>
            <person name="Rosenzweig A.C."/>
            <person name="Manning G."/>
            <person name="Stahl D.A."/>
        </authorList>
    </citation>
    <scope>NUCLEOTIDE SEQUENCE [LARGE SCALE GENOMIC DNA]</scope>
    <source>
        <strain evidence="1 2">SCM1</strain>
    </source>
</reference>
<dbReference type="EMBL" id="CP000866">
    <property type="protein sequence ID" value="ABX13004.1"/>
    <property type="molecule type" value="Genomic_DNA"/>
</dbReference>
<evidence type="ECO:0000313" key="1">
    <source>
        <dbReference type="EMBL" id="ABX13004.1"/>
    </source>
</evidence>
<keyword evidence="2" id="KW-1185">Reference proteome</keyword>